<dbReference type="RefSeq" id="XP_013256886.1">
    <property type="nucleotide sequence ID" value="XM_013401432.1"/>
</dbReference>
<comment type="caution">
    <text evidence="1">The sequence shown here is derived from an EMBL/GenBank/DDBJ whole genome shotgun (WGS) entry which is preliminary data.</text>
</comment>
<dbReference type="EMBL" id="AMGV01000010">
    <property type="protein sequence ID" value="KEF54296.1"/>
    <property type="molecule type" value="Genomic_DNA"/>
</dbReference>
<gene>
    <name evidence="1" type="ORF">A1O9_09462</name>
</gene>
<feature type="non-terminal residue" evidence="1">
    <location>
        <position position="67"/>
    </location>
</feature>
<dbReference type="HOGENOM" id="CLU_2819445_0_0_1"/>
<sequence length="67" mass="7622">MAALHNPTPRTKRFMPFLASMNRSACRILYSVSRPQFGKRREGGIGGSIAHIVFQPRSFSESRKQTR</sequence>
<evidence type="ECO:0000313" key="2">
    <source>
        <dbReference type="Proteomes" id="UP000027920"/>
    </source>
</evidence>
<reference evidence="1 2" key="1">
    <citation type="submission" date="2013-03" db="EMBL/GenBank/DDBJ databases">
        <title>The Genome Sequence of Exophiala aquamarina CBS 119918.</title>
        <authorList>
            <consortium name="The Broad Institute Genomics Platform"/>
            <person name="Cuomo C."/>
            <person name="de Hoog S."/>
            <person name="Gorbushina A."/>
            <person name="Walker B."/>
            <person name="Young S.K."/>
            <person name="Zeng Q."/>
            <person name="Gargeya S."/>
            <person name="Fitzgerald M."/>
            <person name="Haas B."/>
            <person name="Abouelleil A."/>
            <person name="Allen A.W."/>
            <person name="Alvarado L."/>
            <person name="Arachchi H.M."/>
            <person name="Berlin A.M."/>
            <person name="Chapman S.B."/>
            <person name="Gainer-Dewar J."/>
            <person name="Goldberg J."/>
            <person name="Griggs A."/>
            <person name="Gujja S."/>
            <person name="Hansen M."/>
            <person name="Howarth C."/>
            <person name="Imamovic A."/>
            <person name="Ireland A."/>
            <person name="Larimer J."/>
            <person name="McCowan C."/>
            <person name="Murphy C."/>
            <person name="Pearson M."/>
            <person name="Poon T.W."/>
            <person name="Priest M."/>
            <person name="Roberts A."/>
            <person name="Saif S."/>
            <person name="Shea T."/>
            <person name="Sisk P."/>
            <person name="Sykes S."/>
            <person name="Wortman J."/>
            <person name="Nusbaum C."/>
            <person name="Birren B."/>
        </authorList>
    </citation>
    <scope>NUCLEOTIDE SEQUENCE [LARGE SCALE GENOMIC DNA]</scope>
    <source>
        <strain evidence="1 2">CBS 119918</strain>
    </source>
</reference>
<keyword evidence="2" id="KW-1185">Reference proteome</keyword>
<dbReference type="VEuPathDB" id="FungiDB:A1O9_09462"/>
<name>A0A072P3B0_9EURO</name>
<dbReference type="AlphaFoldDB" id="A0A072P3B0"/>
<accession>A0A072P3B0</accession>
<proteinExistence type="predicted"/>
<evidence type="ECO:0000313" key="1">
    <source>
        <dbReference type="EMBL" id="KEF54296.1"/>
    </source>
</evidence>
<protein>
    <submittedName>
        <fullName evidence="1">Uncharacterized protein</fullName>
    </submittedName>
</protein>
<organism evidence="1 2">
    <name type="scientific">Exophiala aquamarina CBS 119918</name>
    <dbReference type="NCBI Taxonomy" id="1182545"/>
    <lineage>
        <taxon>Eukaryota</taxon>
        <taxon>Fungi</taxon>
        <taxon>Dikarya</taxon>
        <taxon>Ascomycota</taxon>
        <taxon>Pezizomycotina</taxon>
        <taxon>Eurotiomycetes</taxon>
        <taxon>Chaetothyriomycetidae</taxon>
        <taxon>Chaetothyriales</taxon>
        <taxon>Herpotrichiellaceae</taxon>
        <taxon>Exophiala</taxon>
    </lineage>
</organism>
<dbReference type="GeneID" id="25284371"/>
<dbReference type="Proteomes" id="UP000027920">
    <property type="component" value="Unassembled WGS sequence"/>
</dbReference>